<dbReference type="EMBL" id="GADI01002361">
    <property type="protein sequence ID" value="JAA71447.1"/>
    <property type="molecule type" value="mRNA"/>
</dbReference>
<accession>A0A0K8RK17</accession>
<reference evidence="2" key="1">
    <citation type="submission" date="2012-12" db="EMBL/GenBank/DDBJ databases">
        <title>Identification and characterization of a phenylalanine ammonia-lyase gene family in Isatis indigotica Fort.</title>
        <authorList>
            <person name="Liu Q."/>
            <person name="Chen J."/>
            <person name="Zhou X."/>
            <person name="Di P."/>
            <person name="Xiao Y."/>
            <person name="Xuan H."/>
            <person name="Zhang L."/>
            <person name="Chen W."/>
        </authorList>
    </citation>
    <scope>NUCLEOTIDE SEQUENCE</scope>
    <source>
        <tissue evidence="2">Salivary gland</tissue>
    </source>
</reference>
<organism evidence="2">
    <name type="scientific">Ixodes ricinus</name>
    <name type="common">Common tick</name>
    <name type="synonym">Acarus ricinus</name>
    <dbReference type="NCBI Taxonomy" id="34613"/>
    <lineage>
        <taxon>Eukaryota</taxon>
        <taxon>Metazoa</taxon>
        <taxon>Ecdysozoa</taxon>
        <taxon>Arthropoda</taxon>
        <taxon>Chelicerata</taxon>
        <taxon>Arachnida</taxon>
        <taxon>Acari</taxon>
        <taxon>Parasitiformes</taxon>
        <taxon>Ixodida</taxon>
        <taxon>Ixodoidea</taxon>
        <taxon>Ixodidae</taxon>
        <taxon>Ixodinae</taxon>
        <taxon>Ixodes</taxon>
    </lineage>
</organism>
<evidence type="ECO:0000256" key="1">
    <source>
        <dbReference type="SAM" id="SignalP"/>
    </source>
</evidence>
<keyword evidence="1" id="KW-0732">Signal</keyword>
<feature type="signal peptide" evidence="1">
    <location>
        <begin position="1"/>
        <end position="23"/>
    </location>
</feature>
<feature type="chain" id="PRO_5005518018" evidence="1">
    <location>
        <begin position="24"/>
        <end position="81"/>
    </location>
</feature>
<protein>
    <submittedName>
        <fullName evidence="2">Putative ixodegrin protein</fullName>
    </submittedName>
</protein>
<evidence type="ECO:0000313" key="2">
    <source>
        <dbReference type="EMBL" id="JAA71447.1"/>
    </source>
</evidence>
<sequence>MNALIAALVSCLLLTTCVITVSSQPTENAGVSEVDPNADSKTCSESRDCGSGFCCEDTVVGGDMVTRTCKKCSGATAVETN</sequence>
<proteinExistence type="evidence at transcript level"/>
<dbReference type="AlphaFoldDB" id="A0A0K8RK17"/>
<name>A0A0K8RK17_IXORI</name>